<evidence type="ECO:0000313" key="2">
    <source>
        <dbReference type="EMBL" id="CAD8213479.1"/>
    </source>
</evidence>
<name>A0A8S1YI24_9CILI</name>
<reference evidence="2" key="1">
    <citation type="submission" date="2021-01" db="EMBL/GenBank/DDBJ databases">
        <authorList>
            <consortium name="Genoscope - CEA"/>
            <person name="William W."/>
        </authorList>
    </citation>
    <scope>NUCLEOTIDE SEQUENCE</scope>
</reference>
<protein>
    <recommendedName>
        <fullName evidence="1">Protein kinase domain-containing protein</fullName>
    </recommendedName>
</protein>
<dbReference type="EMBL" id="CAJJDO010000180">
    <property type="protein sequence ID" value="CAD8213479.1"/>
    <property type="molecule type" value="Genomic_DNA"/>
</dbReference>
<feature type="domain" description="Protein kinase" evidence="1">
    <location>
        <begin position="1"/>
        <end position="241"/>
    </location>
</feature>
<dbReference type="Pfam" id="PF00069">
    <property type="entry name" value="Pkinase"/>
    <property type="match status" value="1"/>
</dbReference>
<keyword evidence="3" id="KW-1185">Reference proteome</keyword>
<dbReference type="GO" id="GO:0005524">
    <property type="term" value="F:ATP binding"/>
    <property type="evidence" value="ECO:0007669"/>
    <property type="project" value="InterPro"/>
</dbReference>
<dbReference type="GO" id="GO:0004672">
    <property type="term" value="F:protein kinase activity"/>
    <property type="evidence" value="ECO:0007669"/>
    <property type="project" value="InterPro"/>
</dbReference>
<proteinExistence type="predicted"/>
<gene>
    <name evidence="2" type="ORF">PPENT_87.1.T1800002</name>
</gene>
<accession>A0A8S1YI24</accession>
<dbReference type="OrthoDB" id="193931at2759"/>
<sequence length="241" mass="28782">MNKIKKNQSILTLQNYSTLSSYKNYFSTLINYQHLQNLQGELLEGQRYRHALLKLLQLIILDRYPQLIYIVMRNILFTEIQSQKLLLLLTKQNLQLKLINVGESKFVKNKSMNKDIGTLAFYVAPEVLNHQYDEKCDLQSCEIIFYVLLCRNTPFTGRIDHQLLEKYVIWRINLKMLNNLYENSQVLILKRDYFQKKCLMIIDYQNTILQLNQIQECQKPYTISSKQQYNQQEINTDKCHL</sequence>
<comment type="caution">
    <text evidence="2">The sequence shown here is derived from an EMBL/GenBank/DDBJ whole genome shotgun (WGS) entry which is preliminary data.</text>
</comment>
<dbReference type="AlphaFoldDB" id="A0A8S1YI24"/>
<organism evidence="2 3">
    <name type="scientific">Paramecium pentaurelia</name>
    <dbReference type="NCBI Taxonomy" id="43138"/>
    <lineage>
        <taxon>Eukaryota</taxon>
        <taxon>Sar</taxon>
        <taxon>Alveolata</taxon>
        <taxon>Ciliophora</taxon>
        <taxon>Intramacronucleata</taxon>
        <taxon>Oligohymenophorea</taxon>
        <taxon>Peniculida</taxon>
        <taxon>Parameciidae</taxon>
        <taxon>Paramecium</taxon>
    </lineage>
</organism>
<dbReference type="PROSITE" id="PS50011">
    <property type="entry name" value="PROTEIN_KINASE_DOM"/>
    <property type="match status" value="1"/>
</dbReference>
<dbReference type="Proteomes" id="UP000689195">
    <property type="component" value="Unassembled WGS sequence"/>
</dbReference>
<dbReference type="InterPro" id="IPR000719">
    <property type="entry name" value="Prot_kinase_dom"/>
</dbReference>
<evidence type="ECO:0000313" key="3">
    <source>
        <dbReference type="Proteomes" id="UP000689195"/>
    </source>
</evidence>
<evidence type="ECO:0000259" key="1">
    <source>
        <dbReference type="PROSITE" id="PS50011"/>
    </source>
</evidence>
<dbReference type="PANTHER" id="PTHR24347">
    <property type="entry name" value="SERINE/THREONINE-PROTEIN KINASE"/>
    <property type="match status" value="1"/>
</dbReference>